<evidence type="ECO:0000313" key="4">
    <source>
        <dbReference type="Proteomes" id="UP001152523"/>
    </source>
</evidence>
<protein>
    <recommendedName>
        <fullName evidence="2">J domain-containing protein</fullName>
    </recommendedName>
</protein>
<dbReference type="AlphaFoldDB" id="A0AAV0C5S6"/>
<dbReference type="Pfam" id="PF00226">
    <property type="entry name" value="DnaJ"/>
    <property type="match status" value="1"/>
</dbReference>
<organism evidence="3 4">
    <name type="scientific">Cuscuta epithymum</name>
    <dbReference type="NCBI Taxonomy" id="186058"/>
    <lineage>
        <taxon>Eukaryota</taxon>
        <taxon>Viridiplantae</taxon>
        <taxon>Streptophyta</taxon>
        <taxon>Embryophyta</taxon>
        <taxon>Tracheophyta</taxon>
        <taxon>Spermatophyta</taxon>
        <taxon>Magnoliopsida</taxon>
        <taxon>eudicotyledons</taxon>
        <taxon>Gunneridae</taxon>
        <taxon>Pentapetalae</taxon>
        <taxon>asterids</taxon>
        <taxon>lamiids</taxon>
        <taxon>Solanales</taxon>
        <taxon>Convolvulaceae</taxon>
        <taxon>Cuscuteae</taxon>
        <taxon>Cuscuta</taxon>
        <taxon>Cuscuta subgen. Cuscuta</taxon>
    </lineage>
</organism>
<dbReference type="PRINTS" id="PR00625">
    <property type="entry name" value="JDOMAIN"/>
</dbReference>
<name>A0AAV0C5S6_9ASTE</name>
<dbReference type="Proteomes" id="UP001152523">
    <property type="component" value="Unassembled WGS sequence"/>
</dbReference>
<dbReference type="InterPro" id="IPR018253">
    <property type="entry name" value="DnaJ_domain_CS"/>
</dbReference>
<proteinExistence type="predicted"/>
<dbReference type="PANTHER" id="PTHR45504">
    <property type="entry name" value="CHAPERONE DNAJ-DOMAIN SUPERFAMILY PROTEIN"/>
    <property type="match status" value="1"/>
</dbReference>
<evidence type="ECO:0000259" key="2">
    <source>
        <dbReference type="PROSITE" id="PS50076"/>
    </source>
</evidence>
<reference evidence="3" key="1">
    <citation type="submission" date="2022-07" db="EMBL/GenBank/DDBJ databases">
        <authorList>
            <person name="Macas J."/>
            <person name="Novak P."/>
            <person name="Neumann P."/>
        </authorList>
    </citation>
    <scope>NUCLEOTIDE SEQUENCE</scope>
</reference>
<gene>
    <name evidence="3" type="ORF">CEPIT_LOCUS2525</name>
</gene>
<sequence length="152" mass="17870">MMWDDWDDDVRLGEENGHDARHQEGSRRRDDEEEHDDSSHINFDLSSLISNPKDYYQILEVDYDATEEAIRSNFIRLALKWHPDKVKDEDNATSKFQAINEAYQVLIDPEKRQEYDKKGMLCAYDHNIMDYLNRNKGLILTCNGLGMKNSIL</sequence>
<dbReference type="InterPro" id="IPR001623">
    <property type="entry name" value="DnaJ_domain"/>
</dbReference>
<comment type="caution">
    <text evidence="3">The sequence shown here is derived from an EMBL/GenBank/DDBJ whole genome shotgun (WGS) entry which is preliminary data.</text>
</comment>
<feature type="domain" description="J" evidence="2">
    <location>
        <begin position="54"/>
        <end position="119"/>
    </location>
</feature>
<dbReference type="PROSITE" id="PS00636">
    <property type="entry name" value="DNAJ_1"/>
    <property type="match status" value="1"/>
</dbReference>
<dbReference type="GO" id="GO:0005737">
    <property type="term" value="C:cytoplasm"/>
    <property type="evidence" value="ECO:0007669"/>
    <property type="project" value="TreeGrafter"/>
</dbReference>
<dbReference type="FunFam" id="1.10.287.110:FF:000052">
    <property type="entry name" value="Chaperone protein DNAj, putative"/>
    <property type="match status" value="1"/>
</dbReference>
<accession>A0AAV0C5S6</accession>
<evidence type="ECO:0000256" key="1">
    <source>
        <dbReference type="SAM" id="MobiDB-lite"/>
    </source>
</evidence>
<evidence type="ECO:0000313" key="3">
    <source>
        <dbReference type="EMBL" id="CAH9067124.1"/>
    </source>
</evidence>
<dbReference type="EMBL" id="CAMAPF010000012">
    <property type="protein sequence ID" value="CAH9067124.1"/>
    <property type="molecule type" value="Genomic_DNA"/>
</dbReference>
<feature type="compositionally biased region" description="Basic and acidic residues" evidence="1">
    <location>
        <begin position="9"/>
        <end position="30"/>
    </location>
</feature>
<dbReference type="InterPro" id="IPR036869">
    <property type="entry name" value="J_dom_sf"/>
</dbReference>
<dbReference type="SUPFAM" id="SSF46565">
    <property type="entry name" value="Chaperone J-domain"/>
    <property type="match status" value="1"/>
</dbReference>
<dbReference type="PANTHER" id="PTHR45504:SF3">
    <property type="entry name" value="CHAPERONE DNAJ-DOMAIN SUPERFAMILY PROTEIN"/>
    <property type="match status" value="1"/>
</dbReference>
<dbReference type="GO" id="GO:0005634">
    <property type="term" value="C:nucleus"/>
    <property type="evidence" value="ECO:0007669"/>
    <property type="project" value="TreeGrafter"/>
</dbReference>
<keyword evidence="4" id="KW-1185">Reference proteome</keyword>
<dbReference type="SMART" id="SM00271">
    <property type="entry name" value="DnaJ"/>
    <property type="match status" value="1"/>
</dbReference>
<dbReference type="Gene3D" id="1.10.287.110">
    <property type="entry name" value="DnaJ domain"/>
    <property type="match status" value="1"/>
</dbReference>
<dbReference type="CDD" id="cd06257">
    <property type="entry name" value="DnaJ"/>
    <property type="match status" value="1"/>
</dbReference>
<dbReference type="PROSITE" id="PS50076">
    <property type="entry name" value="DNAJ_2"/>
    <property type="match status" value="1"/>
</dbReference>
<feature type="region of interest" description="Disordered" evidence="1">
    <location>
        <begin position="1"/>
        <end position="41"/>
    </location>
</feature>